<keyword evidence="1" id="KW-0645">Protease</keyword>
<dbReference type="InterPro" id="IPR051458">
    <property type="entry name" value="Cyt/Met_Dipeptidase"/>
</dbReference>
<proteinExistence type="predicted"/>
<dbReference type="EMBL" id="JAPCID010000021">
    <property type="protein sequence ID" value="MDA0139084.1"/>
    <property type="molecule type" value="Genomic_DNA"/>
</dbReference>
<dbReference type="Pfam" id="PF07687">
    <property type="entry name" value="M20_dimer"/>
    <property type="match status" value="1"/>
</dbReference>
<dbReference type="SUPFAM" id="SSF53187">
    <property type="entry name" value="Zn-dependent exopeptidases"/>
    <property type="match status" value="1"/>
</dbReference>
<dbReference type="RefSeq" id="WP_202954948.1">
    <property type="nucleotide sequence ID" value="NZ_JAPCID010000021.1"/>
</dbReference>
<evidence type="ECO:0000256" key="2">
    <source>
        <dbReference type="ARBA" id="ARBA00022723"/>
    </source>
</evidence>
<evidence type="ECO:0000259" key="4">
    <source>
        <dbReference type="Pfam" id="PF07687"/>
    </source>
</evidence>
<evidence type="ECO:0000313" key="6">
    <source>
        <dbReference type="Proteomes" id="UP001147700"/>
    </source>
</evidence>
<evidence type="ECO:0000313" key="5">
    <source>
        <dbReference type="EMBL" id="MDA0139084.1"/>
    </source>
</evidence>
<dbReference type="InterPro" id="IPR011650">
    <property type="entry name" value="Peptidase_M20_dimer"/>
</dbReference>
<keyword evidence="6" id="KW-1185">Reference proteome</keyword>
<keyword evidence="2" id="KW-0479">Metal-binding</keyword>
<reference evidence="5" key="1">
    <citation type="submission" date="2022-10" db="EMBL/GenBank/DDBJ databases">
        <title>The WGS of Solirubrobacter sp. CPCC 204708.</title>
        <authorList>
            <person name="Jiang Z."/>
        </authorList>
    </citation>
    <scope>NUCLEOTIDE SEQUENCE</scope>
    <source>
        <strain evidence="5">CPCC 204708</strain>
    </source>
</reference>
<dbReference type="PANTHER" id="PTHR43270">
    <property type="entry name" value="BETA-ALA-HIS DIPEPTIDASE"/>
    <property type="match status" value="1"/>
</dbReference>
<feature type="domain" description="Peptidase M20 dimerisation" evidence="4">
    <location>
        <begin position="181"/>
        <end position="335"/>
    </location>
</feature>
<dbReference type="PANTHER" id="PTHR43270:SF12">
    <property type="entry name" value="SUCCINYL-DIAMINOPIMELATE DESUCCINYLASE"/>
    <property type="match status" value="1"/>
</dbReference>
<dbReference type="InterPro" id="IPR002933">
    <property type="entry name" value="Peptidase_M20"/>
</dbReference>
<organism evidence="5 6">
    <name type="scientific">Solirubrobacter deserti</name>
    <dbReference type="NCBI Taxonomy" id="2282478"/>
    <lineage>
        <taxon>Bacteria</taxon>
        <taxon>Bacillati</taxon>
        <taxon>Actinomycetota</taxon>
        <taxon>Thermoleophilia</taxon>
        <taxon>Solirubrobacterales</taxon>
        <taxon>Solirubrobacteraceae</taxon>
        <taxon>Solirubrobacter</taxon>
    </lineage>
</organism>
<evidence type="ECO:0000256" key="3">
    <source>
        <dbReference type="ARBA" id="ARBA00022801"/>
    </source>
</evidence>
<name>A0ABT4RKK2_9ACTN</name>
<dbReference type="Gene3D" id="3.40.630.10">
    <property type="entry name" value="Zn peptidases"/>
    <property type="match status" value="1"/>
</dbReference>
<dbReference type="Proteomes" id="UP001147700">
    <property type="component" value="Unassembled WGS sequence"/>
</dbReference>
<keyword evidence="3" id="KW-0378">Hydrolase</keyword>
<dbReference type="Gene3D" id="3.30.70.360">
    <property type="match status" value="1"/>
</dbReference>
<dbReference type="Pfam" id="PF01546">
    <property type="entry name" value="Peptidase_M20"/>
    <property type="match status" value="1"/>
</dbReference>
<gene>
    <name evidence="5" type="ORF">OJ962_16405</name>
</gene>
<protein>
    <submittedName>
        <fullName evidence="5">M20/M25/M40 family metallo-hydrolase</fullName>
    </submittedName>
</protein>
<comment type="caution">
    <text evidence="5">The sequence shown here is derived from an EMBL/GenBank/DDBJ whole genome shotgun (WGS) entry which is preliminary data.</text>
</comment>
<sequence length="436" mass="45937">MPDLLSEAIEWLKIPSVSTGERDEAALREAAEWAAKRVTDAGGTVELVDTAGGAPLVVGELRSSREDAPTVLIYGHYDVQDPGDLALWDSAPFEPTERDGRLYARGATDDKGNFLPLLHVACELARANELGVHVRVLIEGAEETGSDDVGAWVRADERGADAAVVFDAGMVDPDTPALAVATRGMVFAHIEVRTGTQTAHSGIYGGAALNAFHALHRALGAVLAGADGRLPEPLRVGIRPPTPAEVETWATLPDGEGELANVGARPADATAAAEFYVRTTAEPSLDVHRIEGGQARTIVVPVASADLSVRVVGGQDPDEIAANLEHLLREALPEGAELLFSADTARPSAFDPEDPVLRAARRAFERSTGKAPALVREGGTIPVLADFSARGIPTIVSGFSLPDDALHAPNESYRLIALEHGAAAARALYEELAKLR</sequence>
<accession>A0ABT4RKK2</accession>
<evidence type="ECO:0000256" key="1">
    <source>
        <dbReference type="ARBA" id="ARBA00022670"/>
    </source>
</evidence>